<dbReference type="InterPro" id="IPR036250">
    <property type="entry name" value="AcylCo_DH-like_C"/>
</dbReference>
<evidence type="ECO:0000313" key="8">
    <source>
        <dbReference type="EMBL" id="GLI02606.1"/>
    </source>
</evidence>
<keyword evidence="4" id="KW-0274">FAD</keyword>
<dbReference type="SUPFAM" id="SSF47203">
    <property type="entry name" value="Acyl-CoA dehydrogenase C-terminal domain-like"/>
    <property type="match status" value="1"/>
</dbReference>
<feature type="domain" description="Acyl-CoA dehydrogenase/oxidase N-terminal" evidence="7">
    <location>
        <begin position="39"/>
        <end position="90"/>
    </location>
</feature>
<dbReference type="InterPro" id="IPR009075">
    <property type="entry name" value="AcylCo_DH/oxidase_C"/>
</dbReference>
<keyword evidence="3" id="KW-0285">Flavoprotein</keyword>
<dbReference type="Gene3D" id="1.10.540.10">
    <property type="entry name" value="Acyl-CoA dehydrogenase/oxidase, N-terminal domain"/>
    <property type="match status" value="1"/>
</dbReference>
<dbReference type="SUPFAM" id="SSF56645">
    <property type="entry name" value="Acyl-CoA dehydrogenase NM domain-like"/>
    <property type="match status" value="1"/>
</dbReference>
<evidence type="ECO:0000256" key="2">
    <source>
        <dbReference type="ARBA" id="ARBA00009347"/>
    </source>
</evidence>
<keyword evidence="5" id="KW-0560">Oxidoreductase</keyword>
<evidence type="ECO:0000256" key="5">
    <source>
        <dbReference type="ARBA" id="ARBA00023002"/>
    </source>
</evidence>
<dbReference type="RefSeq" id="WP_281904207.1">
    <property type="nucleotide sequence ID" value="NZ_BSDI01000065.1"/>
</dbReference>
<gene>
    <name evidence="8" type="ORF">Pa4123_78840</name>
</gene>
<dbReference type="Gene3D" id="1.20.140.10">
    <property type="entry name" value="Butyryl-CoA Dehydrogenase, subunit A, domain 3"/>
    <property type="match status" value="1"/>
</dbReference>
<dbReference type="EMBL" id="BSDI01000065">
    <property type="protein sequence ID" value="GLI02606.1"/>
    <property type="molecule type" value="Genomic_DNA"/>
</dbReference>
<comment type="similarity">
    <text evidence="2">Belongs to the acyl-CoA dehydrogenase family.</text>
</comment>
<evidence type="ECO:0000256" key="4">
    <source>
        <dbReference type="ARBA" id="ARBA00022827"/>
    </source>
</evidence>
<comment type="cofactor">
    <cofactor evidence="1">
        <name>FAD</name>
        <dbReference type="ChEBI" id="CHEBI:57692"/>
    </cofactor>
</comment>
<dbReference type="InterPro" id="IPR013786">
    <property type="entry name" value="AcylCoA_DH/ox_N"/>
</dbReference>
<feature type="domain" description="Acyl-CoA dehydrogenase/oxidase C-terminal" evidence="6">
    <location>
        <begin position="229"/>
        <end position="347"/>
    </location>
</feature>
<dbReference type="Pfam" id="PF00441">
    <property type="entry name" value="Acyl-CoA_dh_1"/>
    <property type="match status" value="1"/>
</dbReference>
<sequence length="378" mass="39533">MNLHPDPVGERLRSVVRVRLREAVACRSGAGPRASEQVDESTRVAWSLLCELGVPAMDAPAEAGGLGLGLAASGAIAEELGRAGLAVPYLAGAFAADAAGVDGANADQSLLRDLVDGRIAVALAGFETPEPSVDATANTTVDNDGDLRLTGWLPMDRAVDEVAEAVLLPVRLPDDHSGLVLLDLSTLDLRPGPDPSGAAAVGVLDQTPCPAGRLLNRAPRTPGCPSGAVGRARIRQAAYLLGLARGALETGVRYATERRQFDRPLREFQSVAFRLASAHAEVEALRLAVAHAVWLADTDDSFGHPAAEALAQAAETASAITRMVVQVCGARGMTSHLPVQRYYVLCRREASRLGRPGQLWREAGRERLAAAGVAPAPV</sequence>
<comment type="caution">
    <text evidence="8">The sequence shown here is derived from an EMBL/GenBank/DDBJ whole genome shotgun (WGS) entry which is preliminary data.</text>
</comment>
<keyword evidence="9" id="KW-1185">Reference proteome</keyword>
<proteinExistence type="inferred from homology"/>
<evidence type="ECO:0000256" key="3">
    <source>
        <dbReference type="ARBA" id="ARBA00022630"/>
    </source>
</evidence>
<protein>
    <submittedName>
        <fullName evidence="8">Acyl-CoA dehydrogenase</fullName>
    </submittedName>
</protein>
<dbReference type="PANTHER" id="PTHR48083:SF2">
    <property type="entry name" value="MEDIUM-CHAIN SPECIFIC ACYL-COA DEHYDROGENASE, MITOCHONDRIAL"/>
    <property type="match status" value="1"/>
</dbReference>
<evidence type="ECO:0000259" key="7">
    <source>
        <dbReference type="Pfam" id="PF02771"/>
    </source>
</evidence>
<dbReference type="InterPro" id="IPR037069">
    <property type="entry name" value="AcylCoA_DH/ox_N_sf"/>
</dbReference>
<evidence type="ECO:0000259" key="6">
    <source>
        <dbReference type="Pfam" id="PF00441"/>
    </source>
</evidence>
<dbReference type="Proteomes" id="UP001144280">
    <property type="component" value="Unassembled WGS sequence"/>
</dbReference>
<evidence type="ECO:0000313" key="9">
    <source>
        <dbReference type="Proteomes" id="UP001144280"/>
    </source>
</evidence>
<accession>A0ABQ5R7Q4</accession>
<dbReference type="InterPro" id="IPR009100">
    <property type="entry name" value="AcylCoA_DH/oxidase_NM_dom_sf"/>
</dbReference>
<dbReference type="InterPro" id="IPR050741">
    <property type="entry name" value="Acyl-CoA_dehydrogenase"/>
</dbReference>
<organism evidence="8 9">
    <name type="scientific">Phytohabitans aurantiacus</name>
    <dbReference type="NCBI Taxonomy" id="3016789"/>
    <lineage>
        <taxon>Bacteria</taxon>
        <taxon>Bacillati</taxon>
        <taxon>Actinomycetota</taxon>
        <taxon>Actinomycetes</taxon>
        <taxon>Micromonosporales</taxon>
        <taxon>Micromonosporaceae</taxon>
    </lineage>
</organism>
<evidence type="ECO:0000256" key="1">
    <source>
        <dbReference type="ARBA" id="ARBA00001974"/>
    </source>
</evidence>
<reference evidence="8" key="1">
    <citation type="submission" date="2022-12" db="EMBL/GenBank/DDBJ databases">
        <title>New Phytohabitans aurantiacus sp. RD004123 nov., an actinomycete isolated from soil.</title>
        <authorList>
            <person name="Triningsih D.W."/>
            <person name="Harunari E."/>
            <person name="Igarashi Y."/>
        </authorList>
    </citation>
    <scope>NUCLEOTIDE SEQUENCE</scope>
    <source>
        <strain evidence="8">RD004123</strain>
    </source>
</reference>
<dbReference type="PANTHER" id="PTHR48083">
    <property type="entry name" value="MEDIUM-CHAIN SPECIFIC ACYL-COA DEHYDROGENASE, MITOCHONDRIAL-RELATED"/>
    <property type="match status" value="1"/>
</dbReference>
<name>A0ABQ5R7Q4_9ACTN</name>
<dbReference type="Pfam" id="PF02771">
    <property type="entry name" value="Acyl-CoA_dh_N"/>
    <property type="match status" value="1"/>
</dbReference>